<organism evidence="1 2">
    <name type="scientific">Bradyrhizobium iriomotense</name>
    <dbReference type="NCBI Taxonomy" id="441950"/>
    <lineage>
        <taxon>Bacteria</taxon>
        <taxon>Pseudomonadati</taxon>
        <taxon>Pseudomonadota</taxon>
        <taxon>Alphaproteobacteria</taxon>
        <taxon>Hyphomicrobiales</taxon>
        <taxon>Nitrobacteraceae</taxon>
        <taxon>Bradyrhizobium</taxon>
    </lineage>
</organism>
<sequence>MSLRSSHQFSTSPTLKPGLADPIFDAQSVFRAALSANAYPGRRVSIDRALDAPQPLATSTAMLCLSLMDLETPVWLDRQTAAGDVPQWLRFHCGAPLVERAVGARFAIITDTGALPHLNEFYAGEIQYPDRSATLIVQVPSLTEGPTSVWTGPGIRDSASVRISGLPSWFWSDWDVNADHYPLGIDVFFTSGNALVGLPRTIKVEA</sequence>
<evidence type="ECO:0000313" key="1">
    <source>
        <dbReference type="EMBL" id="GLR90273.1"/>
    </source>
</evidence>
<gene>
    <name evidence="1" type="primary">phnH_2</name>
    <name evidence="1" type="ORF">GCM10007857_69870</name>
</gene>
<dbReference type="InterPro" id="IPR008772">
    <property type="entry name" value="Phosphonate_metab_PhnH"/>
</dbReference>
<comment type="caution">
    <text evidence="1">The sequence shown here is derived from an EMBL/GenBank/DDBJ whole genome shotgun (WGS) entry which is preliminary data.</text>
</comment>
<reference evidence="2" key="1">
    <citation type="journal article" date="2019" name="Int. J. Syst. Evol. Microbiol.">
        <title>The Global Catalogue of Microorganisms (GCM) 10K type strain sequencing project: providing services to taxonomists for standard genome sequencing and annotation.</title>
        <authorList>
            <consortium name="The Broad Institute Genomics Platform"/>
            <consortium name="The Broad Institute Genome Sequencing Center for Infectious Disease"/>
            <person name="Wu L."/>
            <person name="Ma J."/>
        </authorList>
    </citation>
    <scope>NUCLEOTIDE SEQUENCE [LARGE SCALE GENOMIC DNA]</scope>
    <source>
        <strain evidence="2">NBRC 102520</strain>
    </source>
</reference>
<keyword evidence="1" id="KW-0456">Lyase</keyword>
<dbReference type="Gene3D" id="3.40.50.11310">
    <property type="entry name" value="Bacterial phosphonate metabolism protein PhnH"/>
    <property type="match status" value="1"/>
</dbReference>
<dbReference type="InterPro" id="IPR038058">
    <property type="entry name" value="PhnH-like_sp"/>
</dbReference>
<proteinExistence type="predicted"/>
<accession>A0ABQ6B918</accession>
<dbReference type="GO" id="GO:0016829">
    <property type="term" value="F:lyase activity"/>
    <property type="evidence" value="ECO:0007669"/>
    <property type="project" value="UniProtKB-KW"/>
</dbReference>
<dbReference type="PIRSF" id="PIRSF020680">
    <property type="entry name" value="PhnH"/>
    <property type="match status" value="1"/>
</dbReference>
<keyword evidence="2" id="KW-1185">Reference proteome</keyword>
<dbReference type="Proteomes" id="UP001156905">
    <property type="component" value="Unassembled WGS sequence"/>
</dbReference>
<name>A0ABQ6B918_9BRAD</name>
<dbReference type="RefSeq" id="WP_284273065.1">
    <property type="nucleotide sequence ID" value="NZ_BSOW01000032.1"/>
</dbReference>
<dbReference type="NCBIfam" id="TIGR03292">
    <property type="entry name" value="PhnH_redo"/>
    <property type="match status" value="1"/>
</dbReference>
<evidence type="ECO:0000313" key="2">
    <source>
        <dbReference type="Proteomes" id="UP001156905"/>
    </source>
</evidence>
<dbReference type="SUPFAM" id="SSF159709">
    <property type="entry name" value="PhnH-like"/>
    <property type="match status" value="1"/>
</dbReference>
<protein>
    <submittedName>
        <fullName evidence="1">Carbon-phosphorus lyase subunit PhnH</fullName>
    </submittedName>
</protein>
<dbReference type="Pfam" id="PF05845">
    <property type="entry name" value="PhnH"/>
    <property type="match status" value="1"/>
</dbReference>
<dbReference type="EMBL" id="BSOW01000032">
    <property type="protein sequence ID" value="GLR90273.1"/>
    <property type="molecule type" value="Genomic_DNA"/>
</dbReference>